<dbReference type="Proteomes" id="UP000002630">
    <property type="component" value="Linkage Group LG09"/>
</dbReference>
<dbReference type="InParanoid" id="D7FHD0"/>
<reference evidence="2 3" key="1">
    <citation type="journal article" date="2010" name="Nature">
        <title>The Ectocarpus genome and the independent evolution of multicellularity in brown algae.</title>
        <authorList>
            <person name="Cock J.M."/>
            <person name="Sterck L."/>
            <person name="Rouze P."/>
            <person name="Scornet D."/>
            <person name="Allen A.E."/>
            <person name="Amoutzias G."/>
            <person name="Anthouard V."/>
            <person name="Artiguenave F."/>
            <person name="Aury J.M."/>
            <person name="Badger J.H."/>
            <person name="Beszteri B."/>
            <person name="Billiau K."/>
            <person name="Bonnet E."/>
            <person name="Bothwell J.H."/>
            <person name="Bowler C."/>
            <person name="Boyen C."/>
            <person name="Brownlee C."/>
            <person name="Carrano C.J."/>
            <person name="Charrier B."/>
            <person name="Cho G.Y."/>
            <person name="Coelho S.M."/>
            <person name="Collen J."/>
            <person name="Corre E."/>
            <person name="Da Silva C."/>
            <person name="Delage L."/>
            <person name="Delaroque N."/>
            <person name="Dittami S.M."/>
            <person name="Doulbeau S."/>
            <person name="Elias M."/>
            <person name="Farnham G."/>
            <person name="Gachon C.M."/>
            <person name="Gschloessl B."/>
            <person name="Heesch S."/>
            <person name="Jabbari K."/>
            <person name="Jubin C."/>
            <person name="Kawai H."/>
            <person name="Kimura K."/>
            <person name="Kloareg B."/>
            <person name="Kupper F.C."/>
            <person name="Lang D."/>
            <person name="Le Bail A."/>
            <person name="Leblanc C."/>
            <person name="Lerouge P."/>
            <person name="Lohr M."/>
            <person name="Lopez P.J."/>
            <person name="Martens C."/>
            <person name="Maumus F."/>
            <person name="Michel G."/>
            <person name="Miranda-Saavedra D."/>
            <person name="Morales J."/>
            <person name="Moreau H."/>
            <person name="Motomura T."/>
            <person name="Nagasato C."/>
            <person name="Napoli C.A."/>
            <person name="Nelson D.R."/>
            <person name="Nyvall-Collen P."/>
            <person name="Peters A.F."/>
            <person name="Pommier C."/>
            <person name="Potin P."/>
            <person name="Poulain J."/>
            <person name="Quesneville H."/>
            <person name="Read B."/>
            <person name="Rensing S.A."/>
            <person name="Ritter A."/>
            <person name="Rousvoal S."/>
            <person name="Samanta M."/>
            <person name="Samson G."/>
            <person name="Schroeder D.C."/>
            <person name="Segurens B."/>
            <person name="Strittmatter M."/>
            <person name="Tonon T."/>
            <person name="Tregear J.W."/>
            <person name="Valentin K."/>
            <person name="von Dassow P."/>
            <person name="Yamagishi T."/>
            <person name="Van de Peer Y."/>
            <person name="Wincker P."/>
        </authorList>
    </citation>
    <scope>NUCLEOTIDE SEQUENCE [LARGE SCALE GENOMIC DNA]</scope>
    <source>
        <strain evidence="3">Ec32 / CCAP1310/4</strain>
    </source>
</reference>
<evidence type="ECO:0000313" key="3">
    <source>
        <dbReference type="Proteomes" id="UP000002630"/>
    </source>
</evidence>
<name>D7FHD0_ECTSI</name>
<gene>
    <name evidence="2" type="ORF">Esi_0107_0039</name>
</gene>
<dbReference type="OrthoDB" id="10326976at2759"/>
<dbReference type="EMBL" id="FN649734">
    <property type="protein sequence ID" value="CBJ28497.1"/>
    <property type="molecule type" value="Genomic_DNA"/>
</dbReference>
<dbReference type="EMBL" id="FN647757">
    <property type="protein sequence ID" value="CBJ28497.1"/>
    <property type="molecule type" value="Genomic_DNA"/>
</dbReference>
<evidence type="ECO:0000256" key="1">
    <source>
        <dbReference type="SAM" id="SignalP"/>
    </source>
</evidence>
<sequence>MMATASAVLLCTRAATAAASPGGGVRAAAAAAGKEAQQNRCAERIERRRGLGVPPDREQCAGVLPDSFMMQHGGGGGEDGRDSESWLVSVHVDRAPSSVDLSKRLRGAAPLHRSLPHQYYVRAMEASLHSIAVAEPGAHVDVAIFSEGQWGGMVDEMGLPLYWDVAGETCDDLGLHCSQHVVLLNERTAPESSQSLECIAASDLFIASESKFSRAGAVLSDHVKVLTDRWEMDEEEMMVALNPATTIAGMPDSQRQLLRTLVADYHECSASSA</sequence>
<evidence type="ECO:0000313" key="2">
    <source>
        <dbReference type="EMBL" id="CBJ28497.1"/>
    </source>
</evidence>
<feature type="signal peptide" evidence="1">
    <location>
        <begin position="1"/>
        <end position="19"/>
    </location>
</feature>
<accession>D7FHD0</accession>
<dbReference type="AlphaFoldDB" id="D7FHD0"/>
<keyword evidence="3" id="KW-1185">Reference proteome</keyword>
<feature type="chain" id="PRO_5003095198" evidence="1">
    <location>
        <begin position="20"/>
        <end position="273"/>
    </location>
</feature>
<proteinExistence type="predicted"/>
<protein>
    <submittedName>
        <fullName evidence="2">Uncharacterized protein</fullName>
    </submittedName>
</protein>
<organism evidence="2 3">
    <name type="scientific">Ectocarpus siliculosus</name>
    <name type="common">Brown alga</name>
    <name type="synonym">Conferva siliculosa</name>
    <dbReference type="NCBI Taxonomy" id="2880"/>
    <lineage>
        <taxon>Eukaryota</taxon>
        <taxon>Sar</taxon>
        <taxon>Stramenopiles</taxon>
        <taxon>Ochrophyta</taxon>
        <taxon>PX clade</taxon>
        <taxon>Phaeophyceae</taxon>
        <taxon>Ectocarpales</taxon>
        <taxon>Ectocarpaceae</taxon>
        <taxon>Ectocarpus</taxon>
    </lineage>
</organism>
<keyword evidence="1" id="KW-0732">Signal</keyword>